<organism evidence="1 2">
    <name type="scientific">Agrobacterium bohemicum</name>
    <dbReference type="NCBI Taxonomy" id="2052828"/>
    <lineage>
        <taxon>Bacteria</taxon>
        <taxon>Pseudomonadati</taxon>
        <taxon>Pseudomonadota</taxon>
        <taxon>Alphaproteobacteria</taxon>
        <taxon>Hyphomicrobiales</taxon>
        <taxon>Rhizobiaceae</taxon>
        <taxon>Rhizobium/Agrobacterium group</taxon>
        <taxon>Agrobacterium</taxon>
    </lineage>
</organism>
<name>A0A135P6U8_9HYPH</name>
<gene>
    <name evidence="1" type="ORF">ATO67_20590</name>
</gene>
<keyword evidence="2" id="KW-1185">Reference proteome</keyword>
<reference evidence="1 2" key="1">
    <citation type="submission" date="2015-11" db="EMBL/GenBank/DDBJ databases">
        <title>Draft genome sequence of Agrobacterium sp. R89-1.</title>
        <authorList>
            <person name="Zahradnik J."/>
            <person name="Kyslikova E."/>
            <person name="Palyzova A."/>
            <person name="Kyslik P."/>
        </authorList>
    </citation>
    <scope>NUCLEOTIDE SEQUENCE [LARGE SCALE GENOMIC DNA]</scope>
    <source>
        <strain evidence="1 2">R89-1</strain>
    </source>
</reference>
<dbReference type="STRING" id="2052828.ATO67_20590"/>
<dbReference type="EMBL" id="LNUW01000008">
    <property type="protein sequence ID" value="KXG87152.1"/>
    <property type="molecule type" value="Genomic_DNA"/>
</dbReference>
<accession>A0A135P6U8</accession>
<evidence type="ECO:0000313" key="1">
    <source>
        <dbReference type="EMBL" id="KXG87152.1"/>
    </source>
</evidence>
<comment type="caution">
    <text evidence="1">The sequence shown here is derived from an EMBL/GenBank/DDBJ whole genome shotgun (WGS) entry which is preliminary data.</text>
</comment>
<proteinExistence type="predicted"/>
<evidence type="ECO:0000313" key="2">
    <source>
        <dbReference type="Proteomes" id="UP000070498"/>
    </source>
</evidence>
<dbReference type="AlphaFoldDB" id="A0A135P6U8"/>
<sequence length="84" mass="9625">MACIINDARLGGRFNHRRFLESSGNIPPAEADERYDACWSKQLWQRNLDQTTSGKPGAVQFRANYDPVMLERYSAQTASTFQRL</sequence>
<dbReference type="Proteomes" id="UP000070498">
    <property type="component" value="Unassembled WGS sequence"/>
</dbReference>
<protein>
    <submittedName>
        <fullName evidence="1">Uncharacterized protein</fullName>
    </submittedName>
</protein>